<organism evidence="2 3">
    <name type="scientific">Panagrolaimus superbus</name>
    <dbReference type="NCBI Taxonomy" id="310955"/>
    <lineage>
        <taxon>Eukaryota</taxon>
        <taxon>Metazoa</taxon>
        <taxon>Ecdysozoa</taxon>
        <taxon>Nematoda</taxon>
        <taxon>Chromadorea</taxon>
        <taxon>Rhabditida</taxon>
        <taxon>Tylenchina</taxon>
        <taxon>Panagrolaimomorpha</taxon>
        <taxon>Panagrolaimoidea</taxon>
        <taxon>Panagrolaimidae</taxon>
        <taxon>Panagrolaimus</taxon>
    </lineage>
</organism>
<dbReference type="Proteomes" id="UP000887577">
    <property type="component" value="Unplaced"/>
</dbReference>
<feature type="region of interest" description="Disordered" evidence="1">
    <location>
        <begin position="105"/>
        <end position="130"/>
    </location>
</feature>
<feature type="compositionally biased region" description="Polar residues" evidence="1">
    <location>
        <begin position="112"/>
        <end position="122"/>
    </location>
</feature>
<sequence>MDAAASTSGSIRKNLGEDQNFYQVPSNLYEFIKELGCRRTIIVKEPNLLNFRKYKAESNDSKFFCCECYSKYGAKLYAYFSYGILRAPRVHSCEATPISELLKKVKTEEANPESSGSSSKSTAIRFDNPLWNGENSEAIFSEDLEENRP</sequence>
<dbReference type="AlphaFoldDB" id="A0A914XVZ1"/>
<evidence type="ECO:0000313" key="2">
    <source>
        <dbReference type="Proteomes" id="UP000887577"/>
    </source>
</evidence>
<dbReference type="WBParaSite" id="PSU_v2.g11138.t1">
    <property type="protein sequence ID" value="PSU_v2.g11138.t1"/>
    <property type="gene ID" value="PSU_v2.g11138"/>
</dbReference>
<name>A0A914XVZ1_9BILA</name>
<accession>A0A914XVZ1</accession>
<evidence type="ECO:0000256" key="1">
    <source>
        <dbReference type="SAM" id="MobiDB-lite"/>
    </source>
</evidence>
<proteinExistence type="predicted"/>
<protein>
    <submittedName>
        <fullName evidence="3">Uncharacterized protein</fullName>
    </submittedName>
</protein>
<keyword evidence="2" id="KW-1185">Reference proteome</keyword>
<evidence type="ECO:0000313" key="3">
    <source>
        <dbReference type="WBParaSite" id="PSU_v2.g11138.t1"/>
    </source>
</evidence>
<reference evidence="3" key="1">
    <citation type="submission" date="2022-11" db="UniProtKB">
        <authorList>
            <consortium name="WormBaseParasite"/>
        </authorList>
    </citation>
    <scope>IDENTIFICATION</scope>
</reference>